<dbReference type="Pfam" id="PF00107">
    <property type="entry name" value="ADH_zinc_N"/>
    <property type="match status" value="1"/>
</dbReference>
<protein>
    <submittedName>
        <fullName evidence="2">Zinc-binding dehydrogenase</fullName>
    </submittedName>
</protein>
<organism evidence="2 3">
    <name type="scientific">Cryptosporangium minutisporangium</name>
    <dbReference type="NCBI Taxonomy" id="113569"/>
    <lineage>
        <taxon>Bacteria</taxon>
        <taxon>Bacillati</taxon>
        <taxon>Actinomycetota</taxon>
        <taxon>Actinomycetes</taxon>
        <taxon>Cryptosporangiales</taxon>
        <taxon>Cryptosporangiaceae</taxon>
        <taxon>Cryptosporangium</taxon>
    </lineage>
</organism>
<sequence length="323" mass="32440">MKVIEVAEFGGPEVLAPVEVPDPVPGPGEVVVDVAAADVLFVDTQVRQGVFDFGVQPPYVPGDGFAGTVSAVGDEVDADWVGRRVAAYTGGFLGTGGYRERGVVTADALVAVPDDVPSTVAAALLHDAVTALTVTDAAQIRPGEWVLVTAAAGGMGVLLLQLAASAGGRVVGAARGAEKTALIRKYGAEAVDYSEPGWDERANALTGGAGFPVVLDGAGGAVGEAAFRITADGGRFSAHGSPSGGFAALDADAAAARGIHLRGIADVQLPPERMRNLLARALDEAAAGRLKPAIGATFPLEKAVDAHAALAARAVPGKALLIT</sequence>
<accession>A0ABP6SZV6</accession>
<dbReference type="InterPro" id="IPR051397">
    <property type="entry name" value="Zn-ADH-like_protein"/>
</dbReference>
<gene>
    <name evidence="2" type="ORF">GCM10020369_40540</name>
</gene>
<keyword evidence="3" id="KW-1185">Reference proteome</keyword>
<dbReference type="Gene3D" id="3.40.50.720">
    <property type="entry name" value="NAD(P)-binding Rossmann-like Domain"/>
    <property type="match status" value="1"/>
</dbReference>
<proteinExistence type="predicted"/>
<dbReference type="Pfam" id="PF08240">
    <property type="entry name" value="ADH_N"/>
    <property type="match status" value="1"/>
</dbReference>
<dbReference type="InterPro" id="IPR036291">
    <property type="entry name" value="NAD(P)-bd_dom_sf"/>
</dbReference>
<dbReference type="Gene3D" id="3.90.180.10">
    <property type="entry name" value="Medium-chain alcohol dehydrogenases, catalytic domain"/>
    <property type="match status" value="1"/>
</dbReference>
<dbReference type="InterPro" id="IPR011032">
    <property type="entry name" value="GroES-like_sf"/>
</dbReference>
<dbReference type="PANTHER" id="PTHR43677:SF4">
    <property type="entry name" value="QUINONE OXIDOREDUCTASE-LIKE PROTEIN 2"/>
    <property type="match status" value="1"/>
</dbReference>
<evidence type="ECO:0000313" key="3">
    <source>
        <dbReference type="Proteomes" id="UP001501676"/>
    </source>
</evidence>
<evidence type="ECO:0000259" key="1">
    <source>
        <dbReference type="SMART" id="SM00829"/>
    </source>
</evidence>
<dbReference type="SUPFAM" id="SSF50129">
    <property type="entry name" value="GroES-like"/>
    <property type="match status" value="1"/>
</dbReference>
<dbReference type="Proteomes" id="UP001501676">
    <property type="component" value="Unassembled WGS sequence"/>
</dbReference>
<dbReference type="InterPro" id="IPR013149">
    <property type="entry name" value="ADH-like_C"/>
</dbReference>
<dbReference type="InterPro" id="IPR020843">
    <property type="entry name" value="ER"/>
</dbReference>
<dbReference type="InterPro" id="IPR013154">
    <property type="entry name" value="ADH-like_N"/>
</dbReference>
<feature type="domain" description="Enoyl reductase (ER)" evidence="1">
    <location>
        <begin position="10"/>
        <end position="321"/>
    </location>
</feature>
<dbReference type="SUPFAM" id="SSF51735">
    <property type="entry name" value="NAD(P)-binding Rossmann-fold domains"/>
    <property type="match status" value="1"/>
</dbReference>
<reference evidence="3" key="1">
    <citation type="journal article" date="2019" name="Int. J. Syst. Evol. Microbiol.">
        <title>The Global Catalogue of Microorganisms (GCM) 10K type strain sequencing project: providing services to taxonomists for standard genome sequencing and annotation.</title>
        <authorList>
            <consortium name="The Broad Institute Genomics Platform"/>
            <consortium name="The Broad Institute Genome Sequencing Center for Infectious Disease"/>
            <person name="Wu L."/>
            <person name="Ma J."/>
        </authorList>
    </citation>
    <scope>NUCLEOTIDE SEQUENCE [LARGE SCALE GENOMIC DNA]</scope>
    <source>
        <strain evidence="3">JCM 9458</strain>
    </source>
</reference>
<comment type="caution">
    <text evidence="2">The sequence shown here is derived from an EMBL/GenBank/DDBJ whole genome shotgun (WGS) entry which is preliminary data.</text>
</comment>
<dbReference type="RefSeq" id="WP_345729733.1">
    <property type="nucleotide sequence ID" value="NZ_BAAAYN010000025.1"/>
</dbReference>
<dbReference type="SMART" id="SM00829">
    <property type="entry name" value="PKS_ER"/>
    <property type="match status" value="1"/>
</dbReference>
<dbReference type="EMBL" id="BAAAYN010000025">
    <property type="protein sequence ID" value="GAA3389639.1"/>
    <property type="molecule type" value="Genomic_DNA"/>
</dbReference>
<evidence type="ECO:0000313" key="2">
    <source>
        <dbReference type="EMBL" id="GAA3389639.1"/>
    </source>
</evidence>
<dbReference type="PANTHER" id="PTHR43677">
    <property type="entry name" value="SHORT-CHAIN DEHYDROGENASE/REDUCTASE"/>
    <property type="match status" value="1"/>
</dbReference>
<name>A0ABP6SZV6_9ACTN</name>